<comment type="caution">
    <text evidence="1">The sequence shown here is derived from an EMBL/GenBank/DDBJ whole genome shotgun (WGS) entry which is preliminary data.</text>
</comment>
<name>A0A4Y2W8G6_ARAVE</name>
<sequence>MKENFVPLVDTQRTAQDIIIGSWKDIWEQQTSNKLHEFHPCLEPLKLAGLNRRKEVVLSRLRMGHTHCTHEYLLSSEPPPVCQQC</sequence>
<accession>A0A4Y2W8G6</accession>
<keyword evidence="2" id="KW-1185">Reference proteome</keyword>
<gene>
    <name evidence="1" type="ORF">AVEN_48110_1</name>
</gene>
<protein>
    <submittedName>
        <fullName evidence="1">Uncharacterized protein</fullName>
    </submittedName>
</protein>
<reference evidence="1 2" key="1">
    <citation type="journal article" date="2019" name="Sci. Rep.">
        <title>Orb-weaving spider Araneus ventricosus genome elucidates the spidroin gene catalogue.</title>
        <authorList>
            <person name="Kono N."/>
            <person name="Nakamura H."/>
            <person name="Ohtoshi R."/>
            <person name="Moran D.A.P."/>
            <person name="Shinohara A."/>
            <person name="Yoshida Y."/>
            <person name="Fujiwara M."/>
            <person name="Mori M."/>
            <person name="Tomita M."/>
            <person name="Arakawa K."/>
        </authorList>
    </citation>
    <scope>NUCLEOTIDE SEQUENCE [LARGE SCALE GENOMIC DNA]</scope>
</reference>
<dbReference type="Proteomes" id="UP000499080">
    <property type="component" value="Unassembled WGS sequence"/>
</dbReference>
<dbReference type="OrthoDB" id="6621833at2759"/>
<proteinExistence type="predicted"/>
<evidence type="ECO:0000313" key="1">
    <source>
        <dbReference type="EMBL" id="GBO32904.1"/>
    </source>
</evidence>
<organism evidence="1 2">
    <name type="scientific">Araneus ventricosus</name>
    <name type="common">Orbweaver spider</name>
    <name type="synonym">Epeira ventricosa</name>
    <dbReference type="NCBI Taxonomy" id="182803"/>
    <lineage>
        <taxon>Eukaryota</taxon>
        <taxon>Metazoa</taxon>
        <taxon>Ecdysozoa</taxon>
        <taxon>Arthropoda</taxon>
        <taxon>Chelicerata</taxon>
        <taxon>Arachnida</taxon>
        <taxon>Araneae</taxon>
        <taxon>Araneomorphae</taxon>
        <taxon>Entelegynae</taxon>
        <taxon>Araneoidea</taxon>
        <taxon>Araneidae</taxon>
        <taxon>Araneus</taxon>
    </lineage>
</organism>
<evidence type="ECO:0000313" key="2">
    <source>
        <dbReference type="Proteomes" id="UP000499080"/>
    </source>
</evidence>
<dbReference type="EMBL" id="BGPR01056390">
    <property type="protein sequence ID" value="GBO32904.1"/>
    <property type="molecule type" value="Genomic_DNA"/>
</dbReference>
<dbReference type="AlphaFoldDB" id="A0A4Y2W8G6"/>